<dbReference type="RefSeq" id="WP_377935879.1">
    <property type="nucleotide sequence ID" value="NZ_JBHUEA010000023.1"/>
</dbReference>
<organism evidence="2 3">
    <name type="scientific">Amnibacterium endophyticum</name>
    <dbReference type="NCBI Taxonomy" id="2109337"/>
    <lineage>
        <taxon>Bacteria</taxon>
        <taxon>Bacillati</taxon>
        <taxon>Actinomycetota</taxon>
        <taxon>Actinomycetes</taxon>
        <taxon>Micrococcales</taxon>
        <taxon>Microbacteriaceae</taxon>
        <taxon>Amnibacterium</taxon>
    </lineage>
</organism>
<evidence type="ECO:0000313" key="2">
    <source>
        <dbReference type="EMBL" id="MFD1722621.1"/>
    </source>
</evidence>
<comment type="caution">
    <text evidence="2">The sequence shown here is derived from an EMBL/GenBank/DDBJ whole genome shotgun (WGS) entry which is preliminary data.</text>
</comment>
<sequence>MLTSVVLILAGITAWCVAALALALVVGPLVRKGDRKQVQSLRPAASFEPRPATGAITLPLAG</sequence>
<evidence type="ECO:0000256" key="1">
    <source>
        <dbReference type="SAM" id="Phobius"/>
    </source>
</evidence>
<feature type="transmembrane region" description="Helical" evidence="1">
    <location>
        <begin position="6"/>
        <end position="30"/>
    </location>
</feature>
<keyword evidence="1" id="KW-0812">Transmembrane</keyword>
<accession>A0ABW4LKA6</accession>
<reference evidence="3" key="1">
    <citation type="journal article" date="2019" name="Int. J. Syst. Evol. Microbiol.">
        <title>The Global Catalogue of Microorganisms (GCM) 10K type strain sequencing project: providing services to taxonomists for standard genome sequencing and annotation.</title>
        <authorList>
            <consortium name="The Broad Institute Genomics Platform"/>
            <consortium name="The Broad Institute Genome Sequencing Center for Infectious Disease"/>
            <person name="Wu L."/>
            <person name="Ma J."/>
        </authorList>
    </citation>
    <scope>NUCLEOTIDE SEQUENCE [LARGE SCALE GENOMIC DNA]</scope>
    <source>
        <strain evidence="3">CGMCC 1.12471</strain>
    </source>
</reference>
<keyword evidence="3" id="KW-1185">Reference proteome</keyword>
<evidence type="ECO:0000313" key="3">
    <source>
        <dbReference type="Proteomes" id="UP001597347"/>
    </source>
</evidence>
<gene>
    <name evidence="2" type="ORF">ACFSBI_13785</name>
</gene>
<dbReference type="EMBL" id="JBHUEA010000023">
    <property type="protein sequence ID" value="MFD1722621.1"/>
    <property type="molecule type" value="Genomic_DNA"/>
</dbReference>
<keyword evidence="1" id="KW-0472">Membrane</keyword>
<name>A0ABW4LKA6_9MICO</name>
<keyword evidence="1" id="KW-1133">Transmembrane helix</keyword>
<dbReference type="Proteomes" id="UP001597347">
    <property type="component" value="Unassembled WGS sequence"/>
</dbReference>
<protein>
    <submittedName>
        <fullName evidence="2">Uncharacterized protein</fullName>
    </submittedName>
</protein>
<proteinExistence type="predicted"/>